<sequence length="149" mass="16284">MRKKLSKCSSSLASTLCITNWAIHSTILHLLSIHRLSKIAVLNQTAALPIFYLIPSANLIGYIQGNSSASLLIKDLTSFFGNLQKANLQNLVVPGSKVTSLVCCNQGHGIININKPGTGIRCQGSIFVLVTYVLPFRLHRKAVQTIYYS</sequence>
<organism evidence="1 2">
    <name type="scientific">Crepidotus variabilis</name>
    <dbReference type="NCBI Taxonomy" id="179855"/>
    <lineage>
        <taxon>Eukaryota</taxon>
        <taxon>Fungi</taxon>
        <taxon>Dikarya</taxon>
        <taxon>Basidiomycota</taxon>
        <taxon>Agaricomycotina</taxon>
        <taxon>Agaricomycetes</taxon>
        <taxon>Agaricomycetidae</taxon>
        <taxon>Agaricales</taxon>
        <taxon>Agaricineae</taxon>
        <taxon>Crepidotaceae</taxon>
        <taxon>Crepidotus</taxon>
    </lineage>
</organism>
<accession>A0A9P6EJE4</accession>
<keyword evidence="2" id="KW-1185">Reference proteome</keyword>
<gene>
    <name evidence="1" type="ORF">CPB83DRAFT_187313</name>
</gene>
<dbReference type="Proteomes" id="UP000807306">
    <property type="component" value="Unassembled WGS sequence"/>
</dbReference>
<proteinExistence type="predicted"/>
<dbReference type="AlphaFoldDB" id="A0A9P6EJE4"/>
<comment type="caution">
    <text evidence="1">The sequence shown here is derived from an EMBL/GenBank/DDBJ whole genome shotgun (WGS) entry which is preliminary data.</text>
</comment>
<protein>
    <submittedName>
        <fullName evidence="1">Uncharacterized protein</fullName>
    </submittedName>
</protein>
<dbReference type="EMBL" id="MU157841">
    <property type="protein sequence ID" value="KAF9530175.1"/>
    <property type="molecule type" value="Genomic_DNA"/>
</dbReference>
<name>A0A9P6EJE4_9AGAR</name>
<evidence type="ECO:0000313" key="1">
    <source>
        <dbReference type="EMBL" id="KAF9530175.1"/>
    </source>
</evidence>
<evidence type="ECO:0000313" key="2">
    <source>
        <dbReference type="Proteomes" id="UP000807306"/>
    </source>
</evidence>
<reference evidence="1" key="1">
    <citation type="submission" date="2020-11" db="EMBL/GenBank/DDBJ databases">
        <authorList>
            <consortium name="DOE Joint Genome Institute"/>
            <person name="Ahrendt S."/>
            <person name="Riley R."/>
            <person name="Andreopoulos W."/>
            <person name="Labutti K."/>
            <person name="Pangilinan J."/>
            <person name="Ruiz-Duenas F.J."/>
            <person name="Barrasa J.M."/>
            <person name="Sanchez-Garcia M."/>
            <person name="Camarero S."/>
            <person name="Miyauchi S."/>
            <person name="Serrano A."/>
            <person name="Linde D."/>
            <person name="Babiker R."/>
            <person name="Drula E."/>
            <person name="Ayuso-Fernandez I."/>
            <person name="Pacheco R."/>
            <person name="Padilla G."/>
            <person name="Ferreira P."/>
            <person name="Barriuso J."/>
            <person name="Kellner H."/>
            <person name="Castanera R."/>
            <person name="Alfaro M."/>
            <person name="Ramirez L."/>
            <person name="Pisabarro A.G."/>
            <person name="Kuo A."/>
            <person name="Tritt A."/>
            <person name="Lipzen A."/>
            <person name="He G."/>
            <person name="Yan M."/>
            <person name="Ng V."/>
            <person name="Cullen D."/>
            <person name="Martin F."/>
            <person name="Rosso M.-N."/>
            <person name="Henrissat B."/>
            <person name="Hibbett D."/>
            <person name="Martinez A.T."/>
            <person name="Grigoriev I.V."/>
        </authorList>
    </citation>
    <scope>NUCLEOTIDE SEQUENCE</scope>
    <source>
        <strain evidence="1">CBS 506.95</strain>
    </source>
</reference>